<sequence>MSKRKLYYLGIIIILLLAWAFYSTRVHSIPAPQYTVVEEGNGFEIREYVVYAIAETRVSASYGEALQEGFSRLAAYIDGNNSTGETIPMTRPIVVDREDAQERNILSDESDVQETYRIAFIMPEYRTLDSLPEPHDVRVMTRIVPSQPIFVKNIACIWNCLSPKKQENIIAKAEEEGVTGKNVLYARYALPWSMPFVVRNELWLLEE</sequence>
<dbReference type="InterPro" id="IPR006917">
    <property type="entry name" value="SOUL_heme-bd"/>
</dbReference>
<protein>
    <recommendedName>
        <fullName evidence="3">Heme-binding protein</fullName>
    </recommendedName>
</protein>
<proteinExistence type="predicted"/>
<accession>A0A2H0QUP4</accession>
<organism evidence="1 2">
    <name type="scientific">Candidatus Zambryskibacteria bacterium CG10_big_fil_rev_8_21_14_0_10_42_12</name>
    <dbReference type="NCBI Taxonomy" id="1975115"/>
    <lineage>
        <taxon>Bacteria</taxon>
        <taxon>Candidatus Zambryskiibacteriota</taxon>
    </lineage>
</organism>
<dbReference type="InterPro" id="IPR011256">
    <property type="entry name" value="Reg_factor_effector_dom_sf"/>
</dbReference>
<dbReference type="EMBL" id="PCXL01000013">
    <property type="protein sequence ID" value="PIR37977.1"/>
    <property type="molecule type" value="Genomic_DNA"/>
</dbReference>
<reference evidence="1 2" key="1">
    <citation type="submission" date="2017-09" db="EMBL/GenBank/DDBJ databases">
        <title>Depth-based differentiation of microbial function through sediment-hosted aquifers and enrichment of novel symbionts in the deep terrestrial subsurface.</title>
        <authorList>
            <person name="Probst A.J."/>
            <person name="Ladd B."/>
            <person name="Jarett J.K."/>
            <person name="Geller-Mcgrath D.E."/>
            <person name="Sieber C.M."/>
            <person name="Emerson J.B."/>
            <person name="Anantharaman K."/>
            <person name="Thomas B.C."/>
            <person name="Malmstrom R."/>
            <person name="Stieglmeier M."/>
            <person name="Klingl A."/>
            <person name="Woyke T."/>
            <person name="Ryan C.M."/>
            <person name="Banfield J.F."/>
        </authorList>
    </citation>
    <scope>NUCLEOTIDE SEQUENCE [LARGE SCALE GENOMIC DNA]</scope>
    <source>
        <strain evidence="1">CG10_big_fil_rev_8_21_14_0_10_42_12</strain>
    </source>
</reference>
<dbReference type="Pfam" id="PF04832">
    <property type="entry name" value="SOUL"/>
    <property type="match status" value="1"/>
</dbReference>
<dbReference type="Gene3D" id="3.20.80.10">
    <property type="entry name" value="Regulatory factor, effector binding domain"/>
    <property type="match status" value="1"/>
</dbReference>
<gene>
    <name evidence="1" type="ORF">COV34_02725</name>
</gene>
<name>A0A2H0QUP4_9BACT</name>
<comment type="caution">
    <text evidence="1">The sequence shown here is derived from an EMBL/GenBank/DDBJ whole genome shotgun (WGS) entry which is preliminary data.</text>
</comment>
<dbReference type="AlphaFoldDB" id="A0A2H0QUP4"/>
<dbReference type="PANTHER" id="PTHR11220:SF58">
    <property type="entry name" value="SOUL HEME-BINDING FAMILY PROTEIN"/>
    <property type="match status" value="1"/>
</dbReference>
<evidence type="ECO:0000313" key="1">
    <source>
        <dbReference type="EMBL" id="PIR37977.1"/>
    </source>
</evidence>
<dbReference type="SUPFAM" id="SSF55136">
    <property type="entry name" value="Probable bacterial effector-binding domain"/>
    <property type="match status" value="1"/>
</dbReference>
<dbReference type="Proteomes" id="UP000231333">
    <property type="component" value="Unassembled WGS sequence"/>
</dbReference>
<dbReference type="PANTHER" id="PTHR11220">
    <property type="entry name" value="HEME-BINDING PROTEIN-RELATED"/>
    <property type="match status" value="1"/>
</dbReference>
<evidence type="ECO:0008006" key="3">
    <source>
        <dbReference type="Google" id="ProtNLM"/>
    </source>
</evidence>
<evidence type="ECO:0000313" key="2">
    <source>
        <dbReference type="Proteomes" id="UP000231333"/>
    </source>
</evidence>